<feature type="transmembrane region" description="Helical" evidence="2">
    <location>
        <begin position="252"/>
        <end position="275"/>
    </location>
</feature>
<feature type="transmembrane region" description="Helical" evidence="2">
    <location>
        <begin position="287"/>
        <end position="312"/>
    </location>
</feature>
<accession>A0ABN9SSU7</accession>
<evidence type="ECO:0000256" key="1">
    <source>
        <dbReference type="SAM" id="MobiDB-lite"/>
    </source>
</evidence>
<dbReference type="Proteomes" id="UP001189429">
    <property type="component" value="Unassembled WGS sequence"/>
</dbReference>
<feature type="transmembrane region" description="Helical" evidence="2">
    <location>
        <begin position="220"/>
        <end position="240"/>
    </location>
</feature>
<evidence type="ECO:0000313" key="3">
    <source>
        <dbReference type="EMBL" id="CAK0835091.1"/>
    </source>
</evidence>
<feature type="transmembrane region" description="Helical" evidence="2">
    <location>
        <begin position="353"/>
        <end position="374"/>
    </location>
</feature>
<dbReference type="EMBL" id="CAUYUJ010012991">
    <property type="protein sequence ID" value="CAK0835091.1"/>
    <property type="molecule type" value="Genomic_DNA"/>
</dbReference>
<keyword evidence="4" id="KW-1185">Reference proteome</keyword>
<feature type="region of interest" description="Disordered" evidence="1">
    <location>
        <begin position="1"/>
        <end position="47"/>
    </location>
</feature>
<keyword evidence="2" id="KW-1133">Transmembrane helix</keyword>
<feature type="region of interest" description="Disordered" evidence="1">
    <location>
        <begin position="182"/>
        <end position="208"/>
    </location>
</feature>
<proteinExistence type="predicted"/>
<evidence type="ECO:0000313" key="4">
    <source>
        <dbReference type="Proteomes" id="UP001189429"/>
    </source>
</evidence>
<gene>
    <name evidence="3" type="ORF">PCOR1329_LOCUS32240</name>
</gene>
<feature type="region of interest" description="Disordered" evidence="1">
    <location>
        <begin position="133"/>
        <end position="167"/>
    </location>
</feature>
<protein>
    <recommendedName>
        <fullName evidence="5">Glycerophosphocholine acyltransferase 1</fullName>
    </recommendedName>
</protein>
<keyword evidence="2" id="KW-0472">Membrane</keyword>
<evidence type="ECO:0008006" key="5">
    <source>
        <dbReference type="Google" id="ProtNLM"/>
    </source>
</evidence>
<organism evidence="3 4">
    <name type="scientific">Prorocentrum cordatum</name>
    <dbReference type="NCBI Taxonomy" id="2364126"/>
    <lineage>
        <taxon>Eukaryota</taxon>
        <taxon>Sar</taxon>
        <taxon>Alveolata</taxon>
        <taxon>Dinophyceae</taxon>
        <taxon>Prorocentrales</taxon>
        <taxon>Prorocentraceae</taxon>
        <taxon>Prorocentrum</taxon>
    </lineage>
</organism>
<feature type="transmembrane region" description="Helical" evidence="2">
    <location>
        <begin position="318"/>
        <end position="341"/>
    </location>
</feature>
<name>A0ABN9SSU7_9DINO</name>
<evidence type="ECO:0000256" key="2">
    <source>
        <dbReference type="SAM" id="Phobius"/>
    </source>
</evidence>
<comment type="caution">
    <text evidence="3">The sequence shown here is derived from an EMBL/GenBank/DDBJ whole genome shotgun (WGS) entry which is preliminary data.</text>
</comment>
<keyword evidence="2" id="KW-0812">Transmembrane</keyword>
<sequence length="465" mass="48062">VPPPRAAAPRRRGEAAACRDVPRPAPSAQRSAPLTGRGTTMRPRCAGGGAAETLLDAARQAPAPSALSLSTWGTLGARDAASACSTSETLGGAPAAKLQAGGSYFEAAAGTARPYLPAPSERGAADALEFLREPPRDVGREPGGPPVSERGNGGGAPPGPRREPPREPLRMLDLERAEALADEEGWADGEPGGGSGEREPLLRGPQGQASSKCQAARAQLESTSAAALACLALFVGMLMWRLQTDETRRLPLIVDFVPLFALPCLVYLLAVHFVVRHVSPKAALARWVVLAAGFVLAIALQALSICVFLRATDAVGCSWVAALTPLWATLAFLQLLLCFLVPGFMLSRALEHLAVALAALWASALSLLLAALKLDGQAEVAWWAALLPLGFVLSSRMAVRSLEGSPGAALPDAAGLIAAANLALRQDGVVELPWAAVLLPVLALLCHAARCSAAAGRARACHGAL</sequence>
<reference evidence="3" key="1">
    <citation type="submission" date="2023-10" db="EMBL/GenBank/DDBJ databases">
        <authorList>
            <person name="Chen Y."/>
            <person name="Shah S."/>
            <person name="Dougan E. K."/>
            <person name="Thang M."/>
            <person name="Chan C."/>
        </authorList>
    </citation>
    <scope>NUCLEOTIDE SEQUENCE [LARGE SCALE GENOMIC DNA]</scope>
</reference>
<feature type="non-terminal residue" evidence="3">
    <location>
        <position position="1"/>
    </location>
</feature>